<dbReference type="PROSITE" id="PS51819">
    <property type="entry name" value="VOC"/>
    <property type="match status" value="1"/>
</dbReference>
<dbReference type="Proteomes" id="UP000887560">
    <property type="component" value="Unplaced"/>
</dbReference>
<accession>A0A915P6J7</accession>
<sequence length="193" mass="22810">MRIEKLIKEPDEATKGFYFQQTMYRIKDPLVSIPFYTNVLGMRLLKQLDFPEMEFSLFFMGYKELSELPKDDKERRYFALSTHSTIELTYNWGSEKDPNFAYHNGNKEPRGFGQFYKVYFWVRRIIYSFKVTQLFKGHIGIAVPDVYAASARFEKLGVKFVKKPDDGKMKGLAFIEDPDGYWIEIFNPNKVND</sequence>
<dbReference type="SUPFAM" id="SSF54593">
    <property type="entry name" value="Glyoxalase/Bleomycin resistance protein/Dihydroxybiphenyl dioxygenase"/>
    <property type="match status" value="1"/>
</dbReference>
<feature type="domain" description="VOC" evidence="2">
    <location>
        <begin position="18"/>
        <end position="188"/>
    </location>
</feature>
<dbReference type="GO" id="GO:0046872">
    <property type="term" value="F:metal ion binding"/>
    <property type="evidence" value="ECO:0007669"/>
    <property type="project" value="UniProtKB-KW"/>
</dbReference>
<dbReference type="PANTHER" id="PTHR10374">
    <property type="entry name" value="LACTOYLGLUTATHIONE LYASE GLYOXALASE I"/>
    <property type="match status" value="1"/>
</dbReference>
<dbReference type="InterPro" id="IPR018146">
    <property type="entry name" value="Glyoxalase_1_CS"/>
</dbReference>
<dbReference type="AlphaFoldDB" id="A0A915P6J7"/>
<name>A0A915P6J7_9BILA</name>
<reference evidence="4" key="1">
    <citation type="submission" date="2022-11" db="UniProtKB">
        <authorList>
            <consortium name="WormBaseParasite"/>
        </authorList>
    </citation>
    <scope>IDENTIFICATION</scope>
</reference>
<evidence type="ECO:0000313" key="3">
    <source>
        <dbReference type="Proteomes" id="UP000887560"/>
    </source>
</evidence>
<dbReference type="Pfam" id="PF00903">
    <property type="entry name" value="Glyoxalase"/>
    <property type="match status" value="1"/>
</dbReference>
<dbReference type="InterPro" id="IPR037523">
    <property type="entry name" value="VOC_core"/>
</dbReference>
<proteinExistence type="predicted"/>
<evidence type="ECO:0000259" key="2">
    <source>
        <dbReference type="PROSITE" id="PS51819"/>
    </source>
</evidence>
<dbReference type="PROSITE" id="PS00934">
    <property type="entry name" value="GLYOXALASE_I_1"/>
    <property type="match status" value="1"/>
</dbReference>
<dbReference type="CDD" id="cd07233">
    <property type="entry name" value="GlxI_Zn"/>
    <property type="match status" value="1"/>
</dbReference>
<dbReference type="WBParaSite" id="scf7180000422881.g9773">
    <property type="protein sequence ID" value="scf7180000422881.g9773"/>
    <property type="gene ID" value="scf7180000422881.g9773"/>
</dbReference>
<dbReference type="InterPro" id="IPR004360">
    <property type="entry name" value="Glyas_Fos-R_dOase_dom"/>
</dbReference>
<keyword evidence="1" id="KW-0479">Metal-binding</keyword>
<dbReference type="PANTHER" id="PTHR10374:SF30">
    <property type="entry name" value="LACTOYLGLUTATHIONE LYASE"/>
    <property type="match status" value="1"/>
</dbReference>
<dbReference type="Gene3D" id="3.10.180.10">
    <property type="entry name" value="2,3-Dihydroxybiphenyl 1,2-Dioxygenase, domain 1"/>
    <property type="match status" value="1"/>
</dbReference>
<evidence type="ECO:0000256" key="1">
    <source>
        <dbReference type="ARBA" id="ARBA00022723"/>
    </source>
</evidence>
<keyword evidence="3" id="KW-1185">Reference proteome</keyword>
<evidence type="ECO:0000313" key="4">
    <source>
        <dbReference type="WBParaSite" id="scf7180000422881.g9773"/>
    </source>
</evidence>
<dbReference type="GO" id="GO:0004462">
    <property type="term" value="F:lactoylglutathione lyase activity"/>
    <property type="evidence" value="ECO:0007669"/>
    <property type="project" value="InterPro"/>
</dbReference>
<protein>
    <submittedName>
        <fullName evidence="4">VOC domain-containing protein</fullName>
    </submittedName>
</protein>
<organism evidence="3 4">
    <name type="scientific">Meloidogyne floridensis</name>
    <dbReference type="NCBI Taxonomy" id="298350"/>
    <lineage>
        <taxon>Eukaryota</taxon>
        <taxon>Metazoa</taxon>
        <taxon>Ecdysozoa</taxon>
        <taxon>Nematoda</taxon>
        <taxon>Chromadorea</taxon>
        <taxon>Rhabditida</taxon>
        <taxon>Tylenchina</taxon>
        <taxon>Tylenchomorpha</taxon>
        <taxon>Tylenchoidea</taxon>
        <taxon>Meloidogynidae</taxon>
        <taxon>Meloidogyninae</taxon>
        <taxon>Meloidogyne</taxon>
    </lineage>
</organism>
<dbReference type="InterPro" id="IPR029068">
    <property type="entry name" value="Glyas_Bleomycin-R_OHBP_Dase"/>
</dbReference>